<keyword evidence="2" id="KW-0489">Methyltransferase</keyword>
<sequence>NLYKLEPLALISRYSSSSSISIYRPPQKHCRPYIHTYTYNNMRLITHNMLQCHVKGCTVKNTPLQFSETVVGIHETEFNEPFLRNMLPKLKWDGLVKTVAELGLASLPDKLPEQIDEAFLKTLHHTLLETHIEQGKMTCLNCNHVYTIMGGIPNMLLTEDEV</sequence>
<evidence type="ECO:0000313" key="2">
    <source>
        <dbReference type="EMBL" id="JAT40838.1"/>
    </source>
</evidence>
<organism evidence="2">
    <name type="scientific">Anthurium amnicola</name>
    <dbReference type="NCBI Taxonomy" id="1678845"/>
    <lineage>
        <taxon>Eukaryota</taxon>
        <taxon>Viridiplantae</taxon>
        <taxon>Streptophyta</taxon>
        <taxon>Embryophyta</taxon>
        <taxon>Tracheophyta</taxon>
        <taxon>Spermatophyta</taxon>
        <taxon>Magnoliopsida</taxon>
        <taxon>Liliopsida</taxon>
        <taxon>Araceae</taxon>
        <taxon>Pothoideae</taxon>
        <taxon>Potheae</taxon>
        <taxon>Anthurium</taxon>
    </lineage>
</organism>
<dbReference type="GO" id="GO:0046982">
    <property type="term" value="F:protein heterodimerization activity"/>
    <property type="evidence" value="ECO:0007669"/>
    <property type="project" value="InterPro"/>
</dbReference>
<dbReference type="GO" id="GO:0070476">
    <property type="term" value="P:rRNA (guanine-N7)-methylation"/>
    <property type="evidence" value="ECO:0007669"/>
    <property type="project" value="TreeGrafter"/>
</dbReference>
<comment type="similarity">
    <text evidence="1">Belongs to the TRM112 family.</text>
</comment>
<dbReference type="AlphaFoldDB" id="A0A1D1XEK8"/>
<dbReference type="Pfam" id="PF03966">
    <property type="entry name" value="Trm112p"/>
    <property type="match status" value="1"/>
</dbReference>
<protein>
    <submittedName>
        <fullName evidence="2">Multifunctional methyltransferase subunit trm112</fullName>
    </submittedName>
</protein>
<feature type="non-terminal residue" evidence="2">
    <location>
        <position position="1"/>
    </location>
</feature>
<keyword evidence="2" id="KW-0808">Transferase</keyword>
<name>A0A1D1XEK8_9ARAE</name>
<reference evidence="2" key="1">
    <citation type="submission" date="2015-07" db="EMBL/GenBank/DDBJ databases">
        <title>Transcriptome Assembly of Anthurium amnicola.</title>
        <authorList>
            <person name="Suzuki J."/>
        </authorList>
    </citation>
    <scope>NUCLEOTIDE SEQUENCE</scope>
</reference>
<dbReference type="GO" id="GO:0008168">
    <property type="term" value="F:methyltransferase activity"/>
    <property type="evidence" value="ECO:0007669"/>
    <property type="project" value="UniProtKB-KW"/>
</dbReference>
<dbReference type="CDD" id="cd21089">
    <property type="entry name" value="Trm112-like"/>
    <property type="match status" value="1"/>
</dbReference>
<dbReference type="GO" id="GO:0030488">
    <property type="term" value="P:tRNA methylation"/>
    <property type="evidence" value="ECO:0007669"/>
    <property type="project" value="TreeGrafter"/>
</dbReference>
<dbReference type="EMBL" id="GDJX01027098">
    <property type="protein sequence ID" value="JAT40838.1"/>
    <property type="molecule type" value="Transcribed_RNA"/>
</dbReference>
<dbReference type="PANTHER" id="PTHR12773:SF0">
    <property type="entry name" value="MULTIFUNCTIONAL METHYLTRANSFERASE SUBUNIT TRM112-LIKE PROTEIN"/>
    <property type="match status" value="1"/>
</dbReference>
<dbReference type="InterPro" id="IPR005651">
    <property type="entry name" value="Trm112-like"/>
</dbReference>
<gene>
    <name evidence="2" type="primary">trm112_0</name>
    <name evidence="2" type="ORF">g.13895</name>
</gene>
<accession>A0A1D1XEK8</accession>
<dbReference type="InterPro" id="IPR039127">
    <property type="entry name" value="Trm112"/>
</dbReference>
<dbReference type="Gene3D" id="2.20.25.10">
    <property type="match status" value="1"/>
</dbReference>
<dbReference type="SUPFAM" id="SSF158997">
    <property type="entry name" value="Trm112p-like"/>
    <property type="match status" value="1"/>
</dbReference>
<evidence type="ECO:0000256" key="1">
    <source>
        <dbReference type="ARBA" id="ARBA00007980"/>
    </source>
</evidence>
<proteinExistence type="inferred from homology"/>
<dbReference type="PANTHER" id="PTHR12773">
    <property type="entry name" value="UPF0315 PROTEIN-RELATED"/>
    <property type="match status" value="1"/>
</dbReference>